<evidence type="ECO:0000256" key="1">
    <source>
        <dbReference type="SAM" id="MobiDB-lite"/>
    </source>
</evidence>
<feature type="region of interest" description="Disordered" evidence="1">
    <location>
        <begin position="211"/>
        <end position="239"/>
    </location>
</feature>
<dbReference type="STRING" id="1280953.HOC_02736"/>
<dbReference type="Pfam" id="PF02586">
    <property type="entry name" value="SRAP"/>
    <property type="match status" value="1"/>
</dbReference>
<protein>
    <recommendedName>
        <fullName evidence="4">Abasic site processing protein</fullName>
    </recommendedName>
</protein>
<feature type="compositionally biased region" description="Basic and acidic residues" evidence="1">
    <location>
        <begin position="227"/>
        <end position="239"/>
    </location>
</feature>
<name>A0A059GC86_9PROT</name>
<accession>A0A059GC86</accession>
<dbReference type="AlphaFoldDB" id="A0A059GC86"/>
<dbReference type="SUPFAM" id="SSF143081">
    <property type="entry name" value="BB1717-like"/>
    <property type="match status" value="1"/>
</dbReference>
<organism evidence="2 3">
    <name type="scientific">Hyphomonas oceanitis SCH89</name>
    <dbReference type="NCBI Taxonomy" id="1280953"/>
    <lineage>
        <taxon>Bacteria</taxon>
        <taxon>Pseudomonadati</taxon>
        <taxon>Pseudomonadota</taxon>
        <taxon>Alphaproteobacteria</taxon>
        <taxon>Hyphomonadales</taxon>
        <taxon>Hyphomonadaceae</taxon>
        <taxon>Hyphomonas</taxon>
    </lineage>
</organism>
<comment type="caution">
    <text evidence="2">The sequence shown here is derived from an EMBL/GenBank/DDBJ whole genome shotgun (WGS) entry which is preliminary data.</text>
</comment>
<evidence type="ECO:0000313" key="3">
    <source>
        <dbReference type="Proteomes" id="UP000024942"/>
    </source>
</evidence>
<sequence length="239" mass="26671">MCGKFTYMATWAEVVNFSAPLVARPSNAPEETATPMREAPVLHLDVQGVRAQTAMRWGFTAERNGRLFPDHIHARDDKLLASRLWRPHFLERRGILIVSSFNEGEEVPTFKADRVTPTGNTRTRQWTIRPKDGSRLAIAVIYREAMTPEGKHAEFVMCTTTANKGISGFVTGDPDQRMPAVLSAEDIPVWLGETGAGPDALRACLRPFEDDGAWDMRPAANPKSPRAKTEPRREQGDLF</sequence>
<gene>
    <name evidence="2" type="ORF">HOC_02736</name>
</gene>
<evidence type="ECO:0000313" key="2">
    <source>
        <dbReference type="EMBL" id="KDA04215.1"/>
    </source>
</evidence>
<dbReference type="Gene3D" id="3.90.1680.10">
    <property type="entry name" value="SOS response associated peptidase-like"/>
    <property type="match status" value="1"/>
</dbReference>
<dbReference type="eggNOG" id="COG2135">
    <property type="taxonomic scope" value="Bacteria"/>
</dbReference>
<dbReference type="InterPro" id="IPR036590">
    <property type="entry name" value="SRAP-like"/>
</dbReference>
<evidence type="ECO:0008006" key="4">
    <source>
        <dbReference type="Google" id="ProtNLM"/>
    </source>
</evidence>
<dbReference type="GO" id="GO:0106300">
    <property type="term" value="P:protein-DNA covalent cross-linking repair"/>
    <property type="evidence" value="ECO:0007669"/>
    <property type="project" value="InterPro"/>
</dbReference>
<reference evidence="2 3" key="1">
    <citation type="journal article" date="2014" name="Antonie Van Leeuwenhoek">
        <title>Hyphomonas beringensis sp. nov. and Hyphomonas chukchiensis sp. nov., isolated from surface seawater of the Bering Sea and Chukchi Sea.</title>
        <authorList>
            <person name="Li C."/>
            <person name="Lai Q."/>
            <person name="Li G."/>
            <person name="Dong C."/>
            <person name="Wang J."/>
            <person name="Liao Y."/>
            <person name="Shao Z."/>
        </authorList>
    </citation>
    <scope>NUCLEOTIDE SEQUENCE [LARGE SCALE GENOMIC DNA]</scope>
    <source>
        <strain evidence="2 3">SCH89</strain>
    </source>
</reference>
<dbReference type="PATRIC" id="fig|1280953.3.peg.552"/>
<proteinExistence type="predicted"/>
<dbReference type="EMBL" id="ARYL01000002">
    <property type="protein sequence ID" value="KDA04215.1"/>
    <property type="molecule type" value="Genomic_DNA"/>
</dbReference>
<dbReference type="Proteomes" id="UP000024942">
    <property type="component" value="Unassembled WGS sequence"/>
</dbReference>
<dbReference type="GO" id="GO:0003697">
    <property type="term" value="F:single-stranded DNA binding"/>
    <property type="evidence" value="ECO:0007669"/>
    <property type="project" value="InterPro"/>
</dbReference>
<keyword evidence="3" id="KW-1185">Reference proteome</keyword>
<dbReference type="OrthoDB" id="9782620at2"/>
<dbReference type="InterPro" id="IPR003738">
    <property type="entry name" value="SRAP"/>
</dbReference>
<dbReference type="RefSeq" id="WP_035535703.1">
    <property type="nucleotide sequence ID" value="NZ_ARYL01000002.1"/>
</dbReference>